<dbReference type="PANTHER" id="PTHR40031">
    <property type="entry name" value="HYPOTHETICAL MEMBRANE SPANNING PROTEIN"/>
    <property type="match status" value="1"/>
</dbReference>
<proteinExistence type="predicted"/>
<feature type="transmembrane region" description="Helical" evidence="1">
    <location>
        <begin position="63"/>
        <end position="83"/>
    </location>
</feature>
<protein>
    <submittedName>
        <fullName evidence="2">Inner membrane protein</fullName>
    </submittedName>
</protein>
<evidence type="ECO:0000313" key="2">
    <source>
        <dbReference type="EMBL" id="SEJ53060.1"/>
    </source>
</evidence>
<name>A0A1H6ZTX9_9PSED</name>
<dbReference type="OrthoDB" id="9781927at2"/>
<dbReference type="InterPro" id="IPR007404">
    <property type="entry name" value="YdjM-like"/>
</dbReference>
<keyword evidence="1" id="KW-1133">Transmembrane helix</keyword>
<feature type="transmembrane region" description="Helical" evidence="1">
    <location>
        <begin position="90"/>
        <end position="107"/>
    </location>
</feature>
<dbReference type="EMBL" id="FNZE01000010">
    <property type="protein sequence ID" value="SEJ53060.1"/>
    <property type="molecule type" value="Genomic_DNA"/>
</dbReference>
<evidence type="ECO:0000313" key="3">
    <source>
        <dbReference type="Proteomes" id="UP000242930"/>
    </source>
</evidence>
<keyword evidence="1" id="KW-0812">Transmembrane</keyword>
<reference evidence="3" key="1">
    <citation type="submission" date="2016-10" db="EMBL/GenBank/DDBJ databases">
        <authorList>
            <person name="Varghese N."/>
            <person name="Submissions S."/>
        </authorList>
    </citation>
    <scope>NUCLEOTIDE SEQUENCE [LARGE SCALE GENOMIC DNA]</scope>
    <source>
        <strain evidence="3">LMG 25967</strain>
    </source>
</reference>
<gene>
    <name evidence="2" type="ORF">SAMN05216201_11094</name>
</gene>
<keyword evidence="1" id="KW-0472">Membrane</keyword>
<organism evidence="2 3">
    <name type="scientific">Pseudomonas linyingensis</name>
    <dbReference type="NCBI Taxonomy" id="915471"/>
    <lineage>
        <taxon>Bacteria</taxon>
        <taxon>Pseudomonadati</taxon>
        <taxon>Pseudomonadota</taxon>
        <taxon>Gammaproteobacteria</taxon>
        <taxon>Pseudomonadales</taxon>
        <taxon>Pseudomonadaceae</taxon>
        <taxon>Pseudomonas</taxon>
    </lineage>
</organism>
<dbReference type="PANTHER" id="PTHR40031:SF1">
    <property type="entry name" value="MEMBRANE-BOUND METAL-DEPENDENT HYDROLASE"/>
    <property type="match status" value="1"/>
</dbReference>
<dbReference type="Pfam" id="PF04307">
    <property type="entry name" value="YdjM"/>
    <property type="match status" value="1"/>
</dbReference>
<keyword evidence="3" id="KW-1185">Reference proteome</keyword>
<dbReference type="AlphaFoldDB" id="A0A1H6ZTX9"/>
<dbReference type="Proteomes" id="UP000242930">
    <property type="component" value="Unassembled WGS sequence"/>
</dbReference>
<dbReference type="RefSeq" id="WP_090311730.1">
    <property type="nucleotide sequence ID" value="NZ_FNZE01000010.1"/>
</dbReference>
<feature type="transmembrane region" description="Helical" evidence="1">
    <location>
        <begin position="127"/>
        <end position="149"/>
    </location>
</feature>
<sequence length="351" mass="38954">MDALAHALLGATLAQATSARCAALTPRQCLAVCSSAAIFPDIDFIGFLVDPLRFLAEWHQGPTHSLILLPLWAALIGGAFALAARRRADFLPACAFAAVGLASHIVLDLMTAYGTALFHPLSQQRFWIGSLFLVDPVFLLIALGALVASLRLRKRWPALAGIALLALYAGGQTLQQLRASDIARQWAQANGIVPTRVAALAQPLSPFNWKLLVVDGERYHQAHLKLDAGAAALPIPWPLGELARAYRPPERLVWQLRYRYGADAALQPQVQARWHDPRFASYRRFALFPALSRIDRGGETCIWFTDLRYDLPTLPDTFRYGFCRGGETLPWRLYRLRYFSVDSRQGLKSVD</sequence>
<dbReference type="STRING" id="915471.SAMN05216201_11094"/>
<feature type="transmembrane region" description="Helical" evidence="1">
    <location>
        <begin position="156"/>
        <end position="174"/>
    </location>
</feature>
<dbReference type="InterPro" id="IPR053170">
    <property type="entry name" value="Transcription_regulator"/>
</dbReference>
<evidence type="ECO:0000256" key="1">
    <source>
        <dbReference type="SAM" id="Phobius"/>
    </source>
</evidence>
<accession>A0A1H6ZTX9</accession>